<evidence type="ECO:0000256" key="3">
    <source>
        <dbReference type="ARBA" id="ARBA00022723"/>
    </source>
</evidence>
<dbReference type="PANTHER" id="PTHR23235">
    <property type="entry name" value="KRUEPPEL-LIKE TRANSCRIPTION FACTOR"/>
    <property type="match status" value="1"/>
</dbReference>
<keyword evidence="15" id="KW-1185">Reference proteome</keyword>
<feature type="compositionally biased region" description="Low complexity" evidence="12">
    <location>
        <begin position="574"/>
        <end position="585"/>
    </location>
</feature>
<accession>S7PZH4</accession>
<evidence type="ECO:0000313" key="15">
    <source>
        <dbReference type="Proteomes" id="UP000030669"/>
    </source>
</evidence>
<dbReference type="PROSITE" id="PS00028">
    <property type="entry name" value="ZINC_FINGER_C2H2_1"/>
    <property type="match status" value="2"/>
</dbReference>
<dbReference type="GeneID" id="19304499"/>
<feature type="domain" description="C2H2-type" evidence="13">
    <location>
        <begin position="304"/>
        <end position="333"/>
    </location>
</feature>
<comment type="subcellular location">
    <subcellularLocation>
        <location evidence="1">Nucleus</location>
    </subcellularLocation>
</comment>
<evidence type="ECO:0000256" key="6">
    <source>
        <dbReference type="ARBA" id="ARBA00022833"/>
    </source>
</evidence>
<dbReference type="GO" id="GO:0000978">
    <property type="term" value="F:RNA polymerase II cis-regulatory region sequence-specific DNA binding"/>
    <property type="evidence" value="ECO:0007669"/>
    <property type="project" value="TreeGrafter"/>
</dbReference>
<proteinExistence type="inferred from homology"/>
<dbReference type="SUPFAM" id="SSF57667">
    <property type="entry name" value="beta-beta-alpha zinc fingers"/>
    <property type="match status" value="2"/>
</dbReference>
<gene>
    <name evidence="14" type="ORF">GLOTRDRAFT_140346</name>
</gene>
<keyword evidence="5 11" id="KW-0863">Zinc-finger</keyword>
<evidence type="ECO:0000256" key="12">
    <source>
        <dbReference type="SAM" id="MobiDB-lite"/>
    </source>
</evidence>
<evidence type="ECO:0000256" key="10">
    <source>
        <dbReference type="ARBA" id="ARBA00023242"/>
    </source>
</evidence>
<dbReference type="Pfam" id="PF00096">
    <property type="entry name" value="zf-C2H2"/>
    <property type="match status" value="3"/>
</dbReference>
<evidence type="ECO:0000256" key="7">
    <source>
        <dbReference type="ARBA" id="ARBA00023015"/>
    </source>
</evidence>
<dbReference type="Proteomes" id="UP000030669">
    <property type="component" value="Unassembled WGS sequence"/>
</dbReference>
<dbReference type="OrthoDB" id="8922241at2759"/>
<keyword evidence="7" id="KW-0805">Transcription regulation</keyword>
<evidence type="ECO:0000256" key="11">
    <source>
        <dbReference type="PROSITE-ProRule" id="PRU00042"/>
    </source>
</evidence>
<evidence type="ECO:0000256" key="1">
    <source>
        <dbReference type="ARBA" id="ARBA00004123"/>
    </source>
</evidence>
<feature type="region of interest" description="Disordered" evidence="12">
    <location>
        <begin position="1"/>
        <end position="38"/>
    </location>
</feature>
<dbReference type="PROSITE" id="PS50157">
    <property type="entry name" value="ZINC_FINGER_C2H2_2"/>
    <property type="match status" value="3"/>
</dbReference>
<feature type="compositionally biased region" description="Acidic residues" evidence="12">
    <location>
        <begin position="13"/>
        <end position="37"/>
    </location>
</feature>
<evidence type="ECO:0000256" key="4">
    <source>
        <dbReference type="ARBA" id="ARBA00022737"/>
    </source>
</evidence>
<keyword evidence="10" id="KW-0539">Nucleus</keyword>
<name>S7PZH4_GLOTA</name>
<dbReference type="HOGENOM" id="CLU_027150_0_0_1"/>
<feature type="compositionally biased region" description="Acidic residues" evidence="12">
    <location>
        <begin position="586"/>
        <end position="608"/>
    </location>
</feature>
<keyword evidence="4" id="KW-0677">Repeat</keyword>
<keyword evidence="9" id="KW-0804">Transcription</keyword>
<protein>
    <recommendedName>
        <fullName evidence="13">C2H2-type domain-containing protein</fullName>
    </recommendedName>
</protein>
<keyword evidence="6" id="KW-0862">Zinc</keyword>
<feature type="domain" description="C2H2-type" evidence="13">
    <location>
        <begin position="339"/>
        <end position="366"/>
    </location>
</feature>
<feature type="region of interest" description="Disordered" evidence="12">
    <location>
        <begin position="574"/>
        <end position="608"/>
    </location>
</feature>
<dbReference type="GO" id="GO:0000981">
    <property type="term" value="F:DNA-binding transcription factor activity, RNA polymerase II-specific"/>
    <property type="evidence" value="ECO:0007669"/>
    <property type="project" value="TreeGrafter"/>
</dbReference>
<evidence type="ECO:0000256" key="9">
    <source>
        <dbReference type="ARBA" id="ARBA00023163"/>
    </source>
</evidence>
<dbReference type="GO" id="GO:0008270">
    <property type="term" value="F:zinc ion binding"/>
    <property type="evidence" value="ECO:0007669"/>
    <property type="project" value="UniProtKB-KW"/>
</dbReference>
<dbReference type="FunFam" id="3.30.160.60:FF:001156">
    <property type="entry name" value="Zinc finger protein 407"/>
    <property type="match status" value="1"/>
</dbReference>
<evidence type="ECO:0000256" key="8">
    <source>
        <dbReference type="ARBA" id="ARBA00023125"/>
    </source>
</evidence>
<dbReference type="SMART" id="SM00355">
    <property type="entry name" value="ZnF_C2H2"/>
    <property type="match status" value="3"/>
</dbReference>
<keyword evidence="3" id="KW-0479">Metal-binding</keyword>
<dbReference type="OMA" id="KLWNGIA"/>
<keyword evidence="8" id="KW-0238">DNA-binding</keyword>
<dbReference type="InterPro" id="IPR036236">
    <property type="entry name" value="Znf_C2H2_sf"/>
</dbReference>
<dbReference type="EMBL" id="KB469307">
    <property type="protein sequence ID" value="EPQ52702.1"/>
    <property type="molecule type" value="Genomic_DNA"/>
</dbReference>
<evidence type="ECO:0000259" key="13">
    <source>
        <dbReference type="PROSITE" id="PS50157"/>
    </source>
</evidence>
<dbReference type="Gene3D" id="3.30.160.60">
    <property type="entry name" value="Classic Zinc Finger"/>
    <property type="match status" value="3"/>
</dbReference>
<sequence>MENIADNPKTQEEAAENEDWDEDEDYSDDGLDAEAEAEAIARRLNEQLWADIAKAQADAAASASAAAQVPATPAVEPPAPAISLPSESPYSRKQYAAILTIKAVIQYAEKDALFRSTLSNSSIPDKGDVFSILTRCAADGVVAKGLSKPLAQLMVTLARSDTLFSSIKNSDASVIELEKGKNKRKREAEAESAYPSQKRPFYTPDYESLSTQVQNAVLIITDALSRSMPTSPRPVDASLIASVQVPLHQIFLFAVTSSSGTHGQGAHLLQEIGGLIQVLGVLSGIQIGQHPGVEASSDIGTAVYRCLLPSCNKTFIRLYSLRAHQRLHSQLTAQGDRPYQCNICPATFARNHDLKRHMKLHESKAYKCLGCNKTFSRRDALKRHKNAARGKGVGKGEECVDAEVVDVDLEEEEDARKVRMYAYPSAQQGPDLSGVFEEGQIGGDLVGELQLVVTRLHPLLQEYVTKALGTQPGQLPPPPASTDLGAGQGQTTLASVIARVQQQNNIPGLGEVGSANVHLSQSAYATYPDAAPQAHAADFSGPSPQTDIQQPSSLAMYGLSEEQTRLLEQAIANAATAAQAQAEAEAAMEEEDEDGEADSEDEAGGEQA</sequence>
<reference evidence="14 15" key="1">
    <citation type="journal article" date="2012" name="Science">
        <title>The Paleozoic origin of enzymatic lignin decomposition reconstructed from 31 fungal genomes.</title>
        <authorList>
            <person name="Floudas D."/>
            <person name="Binder M."/>
            <person name="Riley R."/>
            <person name="Barry K."/>
            <person name="Blanchette R.A."/>
            <person name="Henrissat B."/>
            <person name="Martinez A.T."/>
            <person name="Otillar R."/>
            <person name="Spatafora J.W."/>
            <person name="Yadav J.S."/>
            <person name="Aerts A."/>
            <person name="Benoit I."/>
            <person name="Boyd A."/>
            <person name="Carlson A."/>
            <person name="Copeland A."/>
            <person name="Coutinho P.M."/>
            <person name="de Vries R.P."/>
            <person name="Ferreira P."/>
            <person name="Findley K."/>
            <person name="Foster B."/>
            <person name="Gaskell J."/>
            <person name="Glotzer D."/>
            <person name="Gorecki P."/>
            <person name="Heitman J."/>
            <person name="Hesse C."/>
            <person name="Hori C."/>
            <person name="Igarashi K."/>
            <person name="Jurgens J.A."/>
            <person name="Kallen N."/>
            <person name="Kersten P."/>
            <person name="Kohler A."/>
            <person name="Kuees U."/>
            <person name="Kumar T.K.A."/>
            <person name="Kuo A."/>
            <person name="LaButti K."/>
            <person name="Larrondo L.F."/>
            <person name="Lindquist E."/>
            <person name="Ling A."/>
            <person name="Lombard V."/>
            <person name="Lucas S."/>
            <person name="Lundell T."/>
            <person name="Martin R."/>
            <person name="McLaughlin D.J."/>
            <person name="Morgenstern I."/>
            <person name="Morin E."/>
            <person name="Murat C."/>
            <person name="Nagy L.G."/>
            <person name="Nolan M."/>
            <person name="Ohm R.A."/>
            <person name="Patyshakuliyeva A."/>
            <person name="Rokas A."/>
            <person name="Ruiz-Duenas F.J."/>
            <person name="Sabat G."/>
            <person name="Salamov A."/>
            <person name="Samejima M."/>
            <person name="Schmutz J."/>
            <person name="Slot J.C."/>
            <person name="St John F."/>
            <person name="Stenlid J."/>
            <person name="Sun H."/>
            <person name="Sun S."/>
            <person name="Syed K."/>
            <person name="Tsang A."/>
            <person name="Wiebenga A."/>
            <person name="Young D."/>
            <person name="Pisabarro A."/>
            <person name="Eastwood D.C."/>
            <person name="Martin F."/>
            <person name="Cullen D."/>
            <person name="Grigoriev I.V."/>
            <person name="Hibbett D.S."/>
        </authorList>
    </citation>
    <scope>NUCLEOTIDE SEQUENCE [LARGE SCALE GENOMIC DNA]</scope>
    <source>
        <strain evidence="14 15">ATCC 11539</strain>
    </source>
</reference>
<evidence type="ECO:0000256" key="5">
    <source>
        <dbReference type="ARBA" id="ARBA00022771"/>
    </source>
</evidence>
<evidence type="ECO:0000256" key="2">
    <source>
        <dbReference type="ARBA" id="ARBA00006991"/>
    </source>
</evidence>
<organism evidence="14 15">
    <name type="scientific">Gloeophyllum trabeum (strain ATCC 11539 / FP-39264 / Madison 617)</name>
    <name type="common">Brown rot fungus</name>
    <dbReference type="NCBI Taxonomy" id="670483"/>
    <lineage>
        <taxon>Eukaryota</taxon>
        <taxon>Fungi</taxon>
        <taxon>Dikarya</taxon>
        <taxon>Basidiomycota</taxon>
        <taxon>Agaricomycotina</taxon>
        <taxon>Agaricomycetes</taxon>
        <taxon>Gloeophyllales</taxon>
        <taxon>Gloeophyllaceae</taxon>
        <taxon>Gloeophyllum</taxon>
    </lineage>
</organism>
<dbReference type="AlphaFoldDB" id="S7PZH4"/>
<dbReference type="RefSeq" id="XP_007868971.1">
    <property type="nucleotide sequence ID" value="XM_007870780.1"/>
</dbReference>
<dbReference type="eggNOG" id="KOG1721">
    <property type="taxonomic scope" value="Eukaryota"/>
</dbReference>
<feature type="domain" description="C2H2-type" evidence="13">
    <location>
        <begin position="366"/>
        <end position="393"/>
    </location>
</feature>
<comment type="similarity">
    <text evidence="2">Belongs to the krueppel C2H2-type zinc-finger protein family.</text>
</comment>
<dbReference type="InterPro" id="IPR013087">
    <property type="entry name" value="Znf_C2H2_type"/>
</dbReference>
<dbReference type="KEGG" id="gtr:GLOTRDRAFT_140346"/>
<evidence type="ECO:0000313" key="14">
    <source>
        <dbReference type="EMBL" id="EPQ52702.1"/>
    </source>
</evidence>
<dbReference type="GO" id="GO:0005634">
    <property type="term" value="C:nucleus"/>
    <property type="evidence" value="ECO:0007669"/>
    <property type="project" value="UniProtKB-SubCell"/>
</dbReference>
<dbReference type="PANTHER" id="PTHR23235:SF120">
    <property type="entry name" value="KRUPPEL-LIKE FACTOR 15"/>
    <property type="match status" value="1"/>
</dbReference>